<gene>
    <name evidence="1" type="ORF">SAMN05421820_11710</name>
</gene>
<dbReference type="EMBL" id="FNGY01000017">
    <property type="protein sequence ID" value="SDO61284.1"/>
    <property type="molecule type" value="Genomic_DNA"/>
</dbReference>
<dbReference type="Proteomes" id="UP000183200">
    <property type="component" value="Unassembled WGS sequence"/>
</dbReference>
<dbReference type="RefSeq" id="WP_074612833.1">
    <property type="nucleotide sequence ID" value="NZ_FNGY01000017.1"/>
</dbReference>
<evidence type="ECO:0000313" key="1">
    <source>
        <dbReference type="EMBL" id="SDO61284.1"/>
    </source>
</evidence>
<dbReference type="OrthoDB" id="1347844at2"/>
<evidence type="ECO:0008006" key="3">
    <source>
        <dbReference type="Google" id="ProtNLM"/>
    </source>
</evidence>
<sequence length="148" mass="16585">MNRTFLAALTMTILLGSCTEKQRLNKGNTKIEIIDAKPINSDLADLAAYTGRYPNEVALLKNVKLKPRLQQLLGKDYDLMIKYWNTETPISVENNIISTTGCEQHNCANNDYTLSIDLPNDKISVFHTKNGKVKKYAEQSKALVNIAP</sequence>
<protein>
    <recommendedName>
        <fullName evidence="3">Inhibitor of vertebrate lysozyme (Ivy)</fullName>
    </recommendedName>
</protein>
<reference evidence="2" key="1">
    <citation type="submission" date="2016-10" db="EMBL/GenBank/DDBJ databases">
        <authorList>
            <person name="Varghese N."/>
            <person name="Submissions S."/>
        </authorList>
    </citation>
    <scope>NUCLEOTIDE SEQUENCE [LARGE SCALE GENOMIC DNA]</scope>
    <source>
        <strain evidence="2">DSM 19110</strain>
    </source>
</reference>
<evidence type="ECO:0000313" key="2">
    <source>
        <dbReference type="Proteomes" id="UP000183200"/>
    </source>
</evidence>
<keyword evidence="2" id="KW-1185">Reference proteome</keyword>
<accession>A0A1H0KZ23</accession>
<dbReference type="AlphaFoldDB" id="A0A1H0KZ23"/>
<organism evidence="1 2">
    <name type="scientific">Pedobacter steynii</name>
    <dbReference type="NCBI Taxonomy" id="430522"/>
    <lineage>
        <taxon>Bacteria</taxon>
        <taxon>Pseudomonadati</taxon>
        <taxon>Bacteroidota</taxon>
        <taxon>Sphingobacteriia</taxon>
        <taxon>Sphingobacteriales</taxon>
        <taxon>Sphingobacteriaceae</taxon>
        <taxon>Pedobacter</taxon>
    </lineage>
</organism>
<proteinExistence type="predicted"/>
<dbReference type="PROSITE" id="PS51257">
    <property type="entry name" value="PROKAR_LIPOPROTEIN"/>
    <property type="match status" value="1"/>
</dbReference>
<name>A0A1H0KZ23_9SPHI</name>